<protein>
    <recommendedName>
        <fullName evidence="10">BZIP domain-containing protein</fullName>
    </recommendedName>
</protein>
<sequence length="687" mass="71340">MINNSPSFSSPAGAHSFSAPSSSPQPPAWANADAHQHIAMSHNLLEHSFSADHANSVAFQPMFNNAFPTSFQSTAGVPALGAPAHMLVQQPMYVPQELNAFWKPNSNPAQLVKMEPGNNMFAARDFAAYPGSQPMVSSMSLPNYATHAPDRRFTFSDAESIGSVASPSSTSDASSRPASSKRGAKRKSMLDASLDSPAAVGTPAASDASKTSKKASRQASQRRPPPSASHVTESGKPFPVIDTSAKHSSLFVAPDTSGLTKREARLVKNRAAAFLSRQRKREQFEEMEIKCKGISMLVWRMWEAIAGPDAGLERVDSTPLAAVLANEEPMARLCLEEVINKKGASIAPTADDAEGTPAPEMASNPATAAPALTAHTDAQAAGHASAELEQVRCDLAASMQRESELLAQLDALRASLANAQASMSVTAMPVTGFEAMNVNFAAMPFKGVQGAELPLFVPESPLSKFTLGDAPSSAMMLDAPHTAGFDLSKTPTLAMFSENALRSRSAQQFANSGSKMVATGMGLGLDYRFPCASAPSSPSTASSSSMESRQSRANSLISQHSASSSGKAPSTLASVLLLAGMLLMGVGPSARELAAAEASSNAAAPTTPSRKPARTCRRSSANAKASTRAAPTHVAGQPSSHLSDDDLLVEMGLASASLSEADDEDVDASNGASAVQPAPGAMAVSCA</sequence>
<keyword evidence="5" id="KW-0804">Transcription</keyword>
<dbReference type="CDD" id="cd14812">
    <property type="entry name" value="bZIP_u3"/>
    <property type="match status" value="1"/>
</dbReference>
<keyword evidence="3" id="KW-0805">Transcription regulation</keyword>
<gene>
    <name evidence="8" type="ORF">SRS1_15298</name>
</gene>
<accession>A0A2N8UJA3</accession>
<dbReference type="GO" id="GO:0003677">
    <property type="term" value="F:DNA binding"/>
    <property type="evidence" value="ECO:0007669"/>
    <property type="project" value="UniProtKB-KW"/>
</dbReference>
<keyword evidence="6" id="KW-0539">Nucleus</keyword>
<feature type="region of interest" description="Disordered" evidence="7">
    <location>
        <begin position="536"/>
        <end position="567"/>
    </location>
</feature>
<dbReference type="AlphaFoldDB" id="A0A2N8UJA3"/>
<dbReference type="PANTHER" id="PTHR47416:SF8">
    <property type="entry name" value="BASIC-LEUCINE ZIPPER TRANSCRIPTION FACTOR E-RELATED"/>
    <property type="match status" value="1"/>
</dbReference>
<feature type="compositionally biased region" description="Low complexity" evidence="7">
    <location>
        <begin position="163"/>
        <end position="180"/>
    </location>
</feature>
<dbReference type="SUPFAM" id="SSF57959">
    <property type="entry name" value="Leucine zipper domain"/>
    <property type="match status" value="1"/>
</dbReference>
<evidence type="ECO:0000313" key="8">
    <source>
        <dbReference type="EMBL" id="SJX64869.1"/>
    </source>
</evidence>
<evidence type="ECO:0000256" key="4">
    <source>
        <dbReference type="ARBA" id="ARBA00023125"/>
    </source>
</evidence>
<name>A0A2N8UJA3_9BASI</name>
<reference evidence="8 9" key="1">
    <citation type="submission" date="2017-02" db="EMBL/GenBank/DDBJ databases">
        <authorList>
            <person name="Peterson S.W."/>
        </authorList>
    </citation>
    <scope>NUCLEOTIDE SEQUENCE [LARGE SCALE GENOMIC DNA]</scope>
    <source>
        <strain evidence="8 9">SRS1_H2-8</strain>
    </source>
</reference>
<feature type="region of interest" description="Disordered" evidence="7">
    <location>
        <begin position="160"/>
        <end position="239"/>
    </location>
</feature>
<feature type="region of interest" description="Disordered" evidence="7">
    <location>
        <begin position="597"/>
        <end position="643"/>
    </location>
</feature>
<feature type="compositionally biased region" description="Low complexity" evidence="7">
    <location>
        <begin position="536"/>
        <end position="555"/>
    </location>
</feature>
<evidence type="ECO:0000256" key="6">
    <source>
        <dbReference type="ARBA" id="ARBA00023242"/>
    </source>
</evidence>
<evidence type="ECO:0000256" key="5">
    <source>
        <dbReference type="ARBA" id="ARBA00023163"/>
    </source>
</evidence>
<evidence type="ECO:0000313" key="9">
    <source>
        <dbReference type="Proteomes" id="UP000239563"/>
    </source>
</evidence>
<evidence type="ECO:0000256" key="3">
    <source>
        <dbReference type="ARBA" id="ARBA00023015"/>
    </source>
</evidence>
<feature type="compositionally biased region" description="Low complexity" evidence="7">
    <location>
        <begin position="597"/>
        <end position="610"/>
    </location>
</feature>
<evidence type="ECO:0000256" key="2">
    <source>
        <dbReference type="ARBA" id="ARBA00007163"/>
    </source>
</evidence>
<dbReference type="GO" id="GO:0005634">
    <property type="term" value="C:nucleus"/>
    <property type="evidence" value="ECO:0007669"/>
    <property type="project" value="UniProtKB-SubCell"/>
</dbReference>
<proteinExistence type="inferred from homology"/>
<dbReference type="PANTHER" id="PTHR47416">
    <property type="entry name" value="BASIC-LEUCINE ZIPPER TRANSCRIPTION FACTOR F-RELATED"/>
    <property type="match status" value="1"/>
</dbReference>
<keyword evidence="4" id="KW-0238">DNA-binding</keyword>
<dbReference type="Gene3D" id="1.20.5.170">
    <property type="match status" value="1"/>
</dbReference>
<dbReference type="GO" id="GO:0003700">
    <property type="term" value="F:DNA-binding transcription factor activity"/>
    <property type="evidence" value="ECO:0007669"/>
    <property type="project" value="InterPro"/>
</dbReference>
<feature type="compositionally biased region" description="Polar residues" evidence="7">
    <location>
        <begin position="556"/>
        <end position="567"/>
    </location>
</feature>
<evidence type="ECO:0000256" key="1">
    <source>
        <dbReference type="ARBA" id="ARBA00004123"/>
    </source>
</evidence>
<evidence type="ECO:0000256" key="7">
    <source>
        <dbReference type="SAM" id="MobiDB-lite"/>
    </source>
</evidence>
<dbReference type="Proteomes" id="UP000239563">
    <property type="component" value="Chromosome XIV"/>
</dbReference>
<dbReference type="EMBL" id="LT795067">
    <property type="protein sequence ID" value="SJX64869.1"/>
    <property type="molecule type" value="Genomic_DNA"/>
</dbReference>
<comment type="similarity">
    <text evidence="2">Belongs to the bZIP family.</text>
</comment>
<dbReference type="InterPro" id="IPR046347">
    <property type="entry name" value="bZIP_sf"/>
</dbReference>
<organism evidence="8 9">
    <name type="scientific">Sporisorium reilianum f. sp. reilianum</name>
    <dbReference type="NCBI Taxonomy" id="72559"/>
    <lineage>
        <taxon>Eukaryota</taxon>
        <taxon>Fungi</taxon>
        <taxon>Dikarya</taxon>
        <taxon>Basidiomycota</taxon>
        <taxon>Ustilaginomycotina</taxon>
        <taxon>Ustilaginomycetes</taxon>
        <taxon>Ustilaginales</taxon>
        <taxon>Ustilaginaceae</taxon>
        <taxon>Sporisorium</taxon>
    </lineage>
</organism>
<evidence type="ECO:0008006" key="10">
    <source>
        <dbReference type="Google" id="ProtNLM"/>
    </source>
</evidence>
<feature type="region of interest" description="Disordered" evidence="7">
    <location>
        <begin position="1"/>
        <end position="31"/>
    </location>
</feature>
<feature type="region of interest" description="Disordered" evidence="7">
    <location>
        <begin position="655"/>
        <end position="687"/>
    </location>
</feature>
<comment type="subcellular location">
    <subcellularLocation>
        <location evidence="1">Nucleus</location>
    </subcellularLocation>
</comment>